<feature type="compositionally biased region" description="Low complexity" evidence="3">
    <location>
        <begin position="559"/>
        <end position="577"/>
    </location>
</feature>
<feature type="region of interest" description="Disordered" evidence="3">
    <location>
        <begin position="3468"/>
        <end position="3496"/>
    </location>
</feature>
<dbReference type="PANTHER" id="PTHR13037">
    <property type="entry name" value="FORMIN"/>
    <property type="match status" value="1"/>
</dbReference>
<organism evidence="4 5">
    <name type="scientific">Chlamydomonas reinhardtii</name>
    <name type="common">Chlamydomonas smithii</name>
    <dbReference type="NCBI Taxonomy" id="3055"/>
    <lineage>
        <taxon>Eukaryota</taxon>
        <taxon>Viridiplantae</taxon>
        <taxon>Chlorophyta</taxon>
        <taxon>core chlorophytes</taxon>
        <taxon>Chlorophyceae</taxon>
        <taxon>CS clade</taxon>
        <taxon>Chlamydomonadales</taxon>
        <taxon>Chlamydomonadaceae</taxon>
        <taxon>Chlamydomonas</taxon>
    </lineage>
</organism>
<evidence type="ECO:0000256" key="2">
    <source>
        <dbReference type="SAM" id="Coils"/>
    </source>
</evidence>
<feature type="region of interest" description="Disordered" evidence="3">
    <location>
        <begin position="1975"/>
        <end position="2020"/>
    </location>
</feature>
<feature type="compositionally biased region" description="Low complexity" evidence="3">
    <location>
        <begin position="2954"/>
        <end position="2973"/>
    </location>
</feature>
<name>A0A2K3CRD0_CHLRE</name>
<dbReference type="Gramene" id="PNW70840">
    <property type="protein sequence ID" value="PNW70840"/>
    <property type="gene ID" value="CHLRE_17g735650v5"/>
</dbReference>
<feature type="region of interest" description="Disordered" evidence="3">
    <location>
        <begin position="3125"/>
        <end position="3176"/>
    </location>
</feature>
<feature type="region of interest" description="Disordered" evidence="3">
    <location>
        <begin position="1237"/>
        <end position="1316"/>
    </location>
</feature>
<dbReference type="RefSeq" id="XP_001699570.2">
    <property type="nucleotide sequence ID" value="XM_001699518.3"/>
</dbReference>
<feature type="region of interest" description="Disordered" evidence="3">
    <location>
        <begin position="156"/>
        <end position="201"/>
    </location>
</feature>
<dbReference type="GeneID" id="5725122"/>
<feature type="region of interest" description="Disordered" evidence="3">
    <location>
        <begin position="466"/>
        <end position="499"/>
    </location>
</feature>
<feature type="compositionally biased region" description="Low complexity" evidence="3">
    <location>
        <begin position="3517"/>
        <end position="3535"/>
    </location>
</feature>
<evidence type="ECO:0000313" key="4">
    <source>
        <dbReference type="EMBL" id="PNW70840.1"/>
    </source>
</evidence>
<feature type="compositionally biased region" description="Acidic residues" evidence="3">
    <location>
        <begin position="2549"/>
        <end position="2558"/>
    </location>
</feature>
<feature type="region of interest" description="Disordered" evidence="3">
    <location>
        <begin position="3327"/>
        <end position="3418"/>
    </location>
</feature>
<feature type="region of interest" description="Disordered" evidence="3">
    <location>
        <begin position="1485"/>
        <end position="1519"/>
    </location>
</feature>
<dbReference type="OrthoDB" id="548851at2759"/>
<feature type="compositionally biased region" description="Low complexity" evidence="3">
    <location>
        <begin position="3477"/>
        <end position="3494"/>
    </location>
</feature>
<feature type="compositionally biased region" description="Low complexity" evidence="3">
    <location>
        <begin position="1737"/>
        <end position="1750"/>
    </location>
</feature>
<feature type="compositionally biased region" description="Polar residues" evidence="3">
    <location>
        <begin position="2704"/>
        <end position="2718"/>
    </location>
</feature>
<feature type="compositionally biased region" description="Pro residues" evidence="3">
    <location>
        <begin position="878"/>
        <end position="888"/>
    </location>
</feature>
<feature type="region of interest" description="Disordered" evidence="3">
    <location>
        <begin position="2792"/>
        <end position="2812"/>
    </location>
</feature>
<feature type="compositionally biased region" description="Polar residues" evidence="3">
    <location>
        <begin position="612"/>
        <end position="638"/>
    </location>
</feature>
<proteinExistence type="predicted"/>
<gene>
    <name evidence="4" type="ORF">CHLRE_17g735650v5</name>
</gene>
<evidence type="ECO:0000313" key="5">
    <source>
        <dbReference type="Proteomes" id="UP000006906"/>
    </source>
</evidence>
<feature type="region of interest" description="Disordered" evidence="3">
    <location>
        <begin position="1729"/>
        <end position="1791"/>
    </location>
</feature>
<feature type="compositionally biased region" description="Low complexity" evidence="3">
    <location>
        <begin position="3392"/>
        <end position="3405"/>
    </location>
</feature>
<feature type="compositionally biased region" description="Basic and acidic residues" evidence="3">
    <location>
        <begin position="2436"/>
        <end position="2446"/>
    </location>
</feature>
<feature type="compositionally biased region" description="Low complexity" evidence="3">
    <location>
        <begin position="1618"/>
        <end position="1632"/>
    </location>
</feature>
<feature type="region of interest" description="Disordered" evidence="3">
    <location>
        <begin position="550"/>
        <end position="638"/>
    </location>
</feature>
<feature type="region of interest" description="Disordered" evidence="3">
    <location>
        <begin position="2263"/>
        <end position="2286"/>
    </location>
</feature>
<feature type="compositionally biased region" description="Polar residues" evidence="3">
    <location>
        <begin position="3127"/>
        <end position="3139"/>
    </location>
</feature>
<feature type="compositionally biased region" description="Low complexity" evidence="3">
    <location>
        <begin position="2511"/>
        <end position="2533"/>
    </location>
</feature>
<dbReference type="KEGG" id="cre:CHLRE_17g735650v5"/>
<feature type="region of interest" description="Disordered" evidence="3">
    <location>
        <begin position="2954"/>
        <end position="3003"/>
    </location>
</feature>
<feature type="compositionally biased region" description="Basic and acidic residues" evidence="3">
    <location>
        <begin position="1758"/>
        <end position="1773"/>
    </location>
</feature>
<feature type="compositionally biased region" description="Polar residues" evidence="3">
    <location>
        <begin position="2753"/>
        <end position="2767"/>
    </location>
</feature>
<feature type="region of interest" description="Disordered" evidence="3">
    <location>
        <begin position="898"/>
        <end position="917"/>
    </location>
</feature>
<feature type="compositionally biased region" description="Low complexity" evidence="3">
    <location>
        <begin position="1774"/>
        <end position="1789"/>
    </location>
</feature>
<feature type="compositionally biased region" description="Polar residues" evidence="3">
    <location>
        <begin position="1931"/>
        <end position="1940"/>
    </location>
</feature>
<feature type="compositionally biased region" description="Low complexity" evidence="3">
    <location>
        <begin position="1814"/>
        <end position="1828"/>
    </location>
</feature>
<feature type="region of interest" description="Disordered" evidence="3">
    <location>
        <begin position="1814"/>
        <end position="1849"/>
    </location>
</feature>
<feature type="region of interest" description="Disordered" evidence="3">
    <location>
        <begin position="2870"/>
        <end position="2892"/>
    </location>
</feature>
<sequence length="3577" mass="349728">MRKGRGGTVYGSLAAGGRGHRSMDDGALLAEANATAPGAKRPQVGQKPAGGRGWNTSTRATPAWKRSSKENKENVKAPVPSKYAHVSTKLDAPIYKQRAGLTENSNAILGAAGVLRAHGAHATEPTGAEPESHSISVSTADVFSPAAAPYVNTRRGSMLGSPYQDLPATSFEDERPTTPPQAALSQVEEDPILRRTPSPRVSQHPSVAALYQYAQEVCTPVSCNSKPVRSGTPPDCAELVSALEGAAHGVDTDATGGELCGSFGSWLAGMGLDAGLLSASALAKMQLLWEKAKEAMQLQAVVEQLKEAELQLAQQEAEDNARHVDILLAENENLLGTKAQLQEQLAVAEQRLAHLAAAAPVPTPHVQIAPADDPCPGAALAAAAESPAKAHSWAYGEHREASSVSVGQWPPAFGAMESPSTAAFAPAASPQALHSPSGGAVPATSGAASGAAGGFSISLGSLAHPSPGVASPTAQALPVPQSPSDSVNGPAAPAGAAATPGLSFTSAVSQLPFGTWGAGGGFGGDDFGAVPSPSCSVGFGGFGSVGGFGGAPQIPSPNEAQSAAAQEPMPEAQAADPRQAPSSWPLSPGGAVSTYSAQTEQVQPGAADEATSRASASAQPTPVSSAAPQLSAGLSTVSRQHPPAFGYESWRALQEAQTPEAAGLLPSSLAASPASVQAPAAEALPSPQGFAALQPQLVPTGAMSSPHASGLQSLQPSAAPPSPQPAGAMPSPHASGLQSPQASAGLSVVSHSPAPVPFGAWSSAQQGDGQDAQSLGGGFDLGAATHSQPTLPASPGSFVSSPAIPSSPAVASPLLSPVPDTLLHTASASATTAGAAAGKDSPSAAAQLRSNPLFEYEMESPAPHTPLPTRSDGLLGPMPAPETSPEPAFPSLASTPMTQVSAAGRTPGDAAESTAEPMDYSPAPAHMPFGLEAVMESPIAASGFGSPGPFGEGFGASFGGPFGGGFAADGFDDLGDMPSPPAVSALSLPAHGTAAGQAFSGMPFDACVPVEHAAAAAEAGPAGAQTADAGAPSAAEAAESTDAVVTGAGKAFHGVQVEADGYSMPAAEGPVEAPVAVPAADAVNELAEGDVASAVQQRKPVPGGVSQPVRYEATDEVGDLLQQPEVEHTCANDPYAEEAIGDTGAETEPAAAHCFPDPASPIAASYLGLGDVGSPPCAGAVLSPVGSVQANAQSLAQPPAAVTPAHAAEAEPPVAEVATVAEASPVRPAAACPAPVLDQEEPATSSPAAEQQARDAAAAAPAAEVMSPVPAAGPSFEAPASGASSAVKPSTPGGGEGCPDADGGAHSYPNTPSGAWPASPTSTMYATPLEAFATPHSLASFYTAAHMTALRMLSAVQTPATGNNGGLAMLGIPTPVASFSFGMMGPAGGAPGAAAAAATPALARGFPVMVGGDPATPGFGFGDVSPAEAQAQPFAGAGGDSFGSPLPLMALTPVQMRTLDDLASRVLAAMSPSLLARVETCAELGEDEAKASTTSSPEEASRAGEQQEQQHASPAATTLSAPAAASPIAFGSFAQLLSQLHSPLPVAHRRDALANAVTHGGASGGAAAAAESDAASPPAAAIAAPAFLVPGSPAAFNFAQLVAQLHSPMPLAHMPRRAAPSNAAAAPAEASTPSPPAASGPSQASAAVPTDPAAFDLAAMLAHLQSPLPQPVAARRMAAERAAEGAAAAAVAPVAAAAAAAPEAAPAVPGSPAAFNFAQLLTQLHSPLPMPMHRLSRSSAAASQPISAPAVPQPQEPLSKEEQATKKEQKEAAEAAGAAPDAAAASPGANEPVTVADAMPNFAKLMAFLNGNGRQPASPAPARATARAVGDSNAGAQDNAVHDAAPSAPAPMDGAGAAAAMFNFASLIAHLHSPMPNGAALALVPNPGAFAASQGQAPGPSVPADSPGAGLEADSPAAMAGGAMSHGGAAQQDSPANSEAASFGFSTAAKLSTRVTPSTTPGAGNASLMRWAKETAPPTFRLDSDRPGGNGRSRLSRTPPTPVSFSFGAPGAVDDGATPAAHGGFRGSWGAAAAEADAGAGAAGEMVLAQPAEQQTPSSADTAPRSPVMSLGFNFHAAADGTQSPAYIFGNAAAAAAAASPHSSMFMLAAGGPPGGVAAGAMPHSPMFMMAAPGGGAGGPMPHSPMFMIAAAGHPAMAPASNAPHSPAFSFGHAAEGSCPITPGFGFADAAAAAATVAATSPQSPAFAFGANGTDSTAAPHSSAFSFGNHLVAAEPGAAAGTPVAFLGGRPYMLAHAASTPTTARGVAGGQSAGTPGADAAAAGAVPPSPTPSLGFWMMVPRGGSAVPGSPAPTDLSFAFGDMGSAGCVVGTPIMGGMVPGAEHASPVLPAAWQQLVGASPIWGLAPAAHSDDADTPDAAAWVPSAAAAAGAPAFWSSLLGSLHSPMPMMLNPRRGASQQQPAAAPAAVQPQAQLRFEEQQSEEQHSAAAVASMDPPSLDMLPMAAGGSAATTGAVHGAATQASGATAACAAPAAATFSFTSAAAPEQQQLQQPALLQQEQAQEGQARAAAGKVEAEEGRAGVAAGQVEAEEEEEEDQDTPREAVLPPPSYEDLPELIAAGLCMSVSATMAPPPPVLPPPAESPAASALDACSSVGENPTPFSQRLDGIAAADVAVSRPALLAATTAGAPAAIAAAAPDGKAGYGGLLFTPVRRVTADAANLSPGDGAAAAAAPVLETLAVQSVSDSSRSGLDAQVSTAGMEAGRTTDDAAATPSRLLTAASGCARAEEDTPSVHSSPVFSFGQPPSSAGEPSICAGSAAAPPRLTVAQDRHDLTSLSSPPPPGDATTPVSLRSRGFAAGGGSGSPGLHVVMSPAAALLRRAAAAGQDGEEEAVVVVEMPDVRDSIRGFVSSANSTPQQPPPSTGAGAAARDRADRAGNPFLFASTGASLSATGQQQQQNSSASASAGASINFSADAVQRLLFDAADAVADSAATQPAADTPSAESSSYSCDSDIAAPPEEDDAGTGASGATPHMTYTVTAAPGSPVLSSRPSVYAGLPTPGCLTPFSYMGPNSLPATPLTAELASAAKGGAAAAAAAAAGSASASKAIGGGAGAARHHPQPFWAPNASGPVGGCMPSTNGERVTLEVLNRRICANADLLLDFQGSPGRQSMPGTSASGATPPRARTSAGGGMPQHRGPAALFISPSRKSSDGGATAAAAGRSILTGAAAAPAPAAPAAAPAPARTTVATITAATAQADAAAAGAAAAASRTRLFLSGAGVPVQQLVAASLGSTLAASGAAAASGAMNAAAAAHLPLSQRLGLWHAATLPPPYGVAAWGVPLAWPGMPAFGMQPAAANGIAAYPAPRGSGGGAAPVQQQQQPRAQAEPAVGQPQPQARPPPAPVAPAAAPLSQIPAKPAVTSRDVQTTPSLAAKPNAAGAAAKPAFRSRIPTPGSSASSAAAGVAANARAIHSTATSGTSLTPAQPAGPTSRTAAVAAAAAAAMVTPVMPPRPAQSPSPGGASSDDESSLLMSSPVERVVRRRRLLTSAAAAGGPQRVPVAAKRPAAGPPGARRLPGGGGGGGGGGRMIGGIDEDEVRRRAMVLGMRISPYLRPKKK</sequence>
<feature type="region of interest" description="Disordered" evidence="3">
    <location>
        <begin position="858"/>
        <end position="893"/>
    </location>
</feature>
<feature type="compositionally biased region" description="Polar residues" evidence="3">
    <location>
        <begin position="702"/>
        <end position="711"/>
    </location>
</feature>
<feature type="compositionally biased region" description="Low complexity" evidence="3">
    <location>
        <begin position="2419"/>
        <end position="2434"/>
    </location>
</feature>
<accession>A0A2K3CRD0</accession>
<feature type="region of interest" description="Disordered" evidence="3">
    <location>
        <begin position="2410"/>
        <end position="2465"/>
    </location>
</feature>
<dbReference type="PANTHER" id="PTHR13037:SF24">
    <property type="entry name" value="POLYCOMB PROTEIN PCL-RELATED"/>
    <property type="match status" value="1"/>
</dbReference>
<feature type="region of interest" description="Disordered" evidence="3">
    <location>
        <begin position="695"/>
        <end position="799"/>
    </location>
</feature>
<feature type="region of interest" description="Disordered" evidence="3">
    <location>
        <begin position="1"/>
        <end position="78"/>
    </location>
</feature>
<feature type="region of interest" description="Disordered" evidence="3">
    <location>
        <begin position="2704"/>
        <end position="2778"/>
    </location>
</feature>
<evidence type="ECO:0000256" key="1">
    <source>
        <dbReference type="ARBA" id="ARBA00022581"/>
    </source>
</evidence>
<dbReference type="Proteomes" id="UP000006906">
    <property type="component" value="Chromosome 17"/>
</dbReference>
<feature type="compositionally biased region" description="Gly residues" evidence="3">
    <location>
        <begin position="1"/>
        <end position="17"/>
    </location>
</feature>
<feature type="coiled-coil region" evidence="2">
    <location>
        <begin position="291"/>
        <end position="358"/>
    </location>
</feature>
<feature type="region of interest" description="Disordered" evidence="3">
    <location>
        <begin position="1614"/>
        <end position="1648"/>
    </location>
</feature>
<protein>
    <submittedName>
        <fullName evidence="4">Uncharacterized protein</fullName>
    </submittedName>
</protein>
<reference evidence="4 5" key="1">
    <citation type="journal article" date="2007" name="Science">
        <title>The Chlamydomonas genome reveals the evolution of key animal and plant functions.</title>
        <authorList>
            <person name="Merchant S.S."/>
            <person name="Prochnik S.E."/>
            <person name="Vallon O."/>
            <person name="Harris E.H."/>
            <person name="Karpowicz S.J."/>
            <person name="Witman G.B."/>
            <person name="Terry A."/>
            <person name="Salamov A."/>
            <person name="Fritz-Laylin L.K."/>
            <person name="Marechal-Drouard L."/>
            <person name="Marshall W.F."/>
            <person name="Qu L.H."/>
            <person name="Nelson D.R."/>
            <person name="Sanderfoot A.A."/>
            <person name="Spalding M.H."/>
            <person name="Kapitonov V.V."/>
            <person name="Ren Q."/>
            <person name="Ferris P."/>
            <person name="Lindquist E."/>
            <person name="Shapiro H."/>
            <person name="Lucas S.M."/>
            <person name="Grimwood J."/>
            <person name="Schmutz J."/>
            <person name="Cardol P."/>
            <person name="Cerutti H."/>
            <person name="Chanfreau G."/>
            <person name="Chen C.L."/>
            <person name="Cognat V."/>
            <person name="Croft M.T."/>
            <person name="Dent R."/>
            <person name="Dutcher S."/>
            <person name="Fernandez E."/>
            <person name="Fukuzawa H."/>
            <person name="Gonzalez-Ballester D."/>
            <person name="Gonzalez-Halphen D."/>
            <person name="Hallmann A."/>
            <person name="Hanikenne M."/>
            <person name="Hippler M."/>
            <person name="Inwood W."/>
            <person name="Jabbari K."/>
            <person name="Kalanon M."/>
            <person name="Kuras R."/>
            <person name="Lefebvre P.A."/>
            <person name="Lemaire S.D."/>
            <person name="Lobanov A.V."/>
            <person name="Lohr M."/>
            <person name="Manuell A."/>
            <person name="Meier I."/>
            <person name="Mets L."/>
            <person name="Mittag M."/>
            <person name="Mittelmeier T."/>
            <person name="Moroney J.V."/>
            <person name="Moseley J."/>
            <person name="Napoli C."/>
            <person name="Nedelcu A.M."/>
            <person name="Niyogi K."/>
            <person name="Novoselov S.V."/>
            <person name="Paulsen I.T."/>
            <person name="Pazour G."/>
            <person name="Purton S."/>
            <person name="Ral J.P."/>
            <person name="Riano-Pachon D.M."/>
            <person name="Riekhof W."/>
            <person name="Rymarquis L."/>
            <person name="Schroda M."/>
            <person name="Stern D."/>
            <person name="Umen J."/>
            <person name="Willows R."/>
            <person name="Wilson N."/>
            <person name="Zimmer S.L."/>
            <person name="Allmer J."/>
            <person name="Balk J."/>
            <person name="Bisova K."/>
            <person name="Chen C.J."/>
            <person name="Elias M."/>
            <person name="Gendler K."/>
            <person name="Hauser C."/>
            <person name="Lamb M.R."/>
            <person name="Ledford H."/>
            <person name="Long J.C."/>
            <person name="Minagawa J."/>
            <person name="Page M.D."/>
            <person name="Pan J."/>
            <person name="Pootakham W."/>
            <person name="Roje S."/>
            <person name="Rose A."/>
            <person name="Stahlberg E."/>
            <person name="Terauchi A.M."/>
            <person name="Yang P."/>
            <person name="Ball S."/>
            <person name="Bowler C."/>
            <person name="Dieckmann C.L."/>
            <person name="Gladyshev V.N."/>
            <person name="Green P."/>
            <person name="Jorgensen R."/>
            <person name="Mayfield S."/>
            <person name="Mueller-Roeber B."/>
            <person name="Rajamani S."/>
            <person name="Sayre R.T."/>
            <person name="Brokstein P."/>
            <person name="Dubchak I."/>
            <person name="Goodstein D."/>
            <person name="Hornick L."/>
            <person name="Huang Y.W."/>
            <person name="Jhaveri J."/>
            <person name="Luo Y."/>
            <person name="Martinez D."/>
            <person name="Ngau W.C."/>
            <person name="Otillar B."/>
            <person name="Poliakov A."/>
            <person name="Porter A."/>
            <person name="Szajkowski L."/>
            <person name="Werner G."/>
            <person name="Zhou K."/>
            <person name="Grigoriev I.V."/>
            <person name="Rokhsar D.S."/>
            <person name="Grossman A.R."/>
        </authorList>
    </citation>
    <scope>NUCLEOTIDE SEQUENCE [LARGE SCALE GENOMIC DNA]</scope>
    <source>
        <strain evidence="5">CC-503</strain>
    </source>
</reference>
<keyword evidence="1" id="KW-0945">Host-virus interaction</keyword>
<feature type="compositionally biased region" description="Low complexity" evidence="3">
    <location>
        <begin position="489"/>
        <end position="499"/>
    </location>
</feature>
<dbReference type="EMBL" id="CM008978">
    <property type="protein sequence ID" value="PNW70840.1"/>
    <property type="molecule type" value="Genomic_DNA"/>
</dbReference>
<feature type="region of interest" description="Disordered" evidence="3">
    <location>
        <begin position="3508"/>
        <end position="3551"/>
    </location>
</feature>
<feature type="compositionally biased region" description="Low complexity" evidence="3">
    <location>
        <begin position="1917"/>
        <end position="1930"/>
    </location>
</feature>
<feature type="compositionally biased region" description="Gly residues" evidence="3">
    <location>
        <begin position="3536"/>
        <end position="3549"/>
    </location>
</feature>
<feature type="region of interest" description="Disordered" evidence="3">
    <location>
        <begin position="427"/>
        <end position="446"/>
    </location>
</feature>
<feature type="compositionally biased region" description="Polar residues" evidence="3">
    <location>
        <begin position="593"/>
        <end position="602"/>
    </location>
</feature>
<feature type="compositionally biased region" description="Polar residues" evidence="3">
    <location>
        <begin position="1491"/>
        <end position="1511"/>
    </location>
</feature>
<keyword evidence="2" id="KW-0175">Coiled coil</keyword>
<feature type="region of interest" description="Disordered" evidence="3">
    <location>
        <begin position="1891"/>
        <end position="1941"/>
    </location>
</feature>
<evidence type="ECO:0000256" key="3">
    <source>
        <dbReference type="SAM" id="MobiDB-lite"/>
    </source>
</evidence>
<feature type="region of interest" description="Disordered" evidence="3">
    <location>
        <begin position="2511"/>
        <end position="2569"/>
    </location>
</feature>
<dbReference type="PaxDb" id="3055-EDO98472"/>
<feature type="compositionally biased region" description="Low complexity" evidence="3">
    <location>
        <begin position="1246"/>
        <end position="1272"/>
    </location>
</feature>
<feature type="compositionally biased region" description="Low complexity" evidence="3">
    <location>
        <begin position="3334"/>
        <end position="3355"/>
    </location>
</feature>
<feature type="compositionally biased region" description="Polar residues" evidence="3">
    <location>
        <begin position="762"/>
        <end position="773"/>
    </location>
</feature>
<dbReference type="ExpressionAtlas" id="A0A2K3CRD0">
    <property type="expression patterns" value="baseline"/>
</dbReference>
<keyword evidence="5" id="KW-1185">Reference proteome</keyword>
<feature type="compositionally biased region" description="Low complexity" evidence="3">
    <location>
        <begin position="2273"/>
        <end position="2286"/>
    </location>
</feature>
<dbReference type="InParanoid" id="A0A2K3CRD0"/>